<proteinExistence type="predicted"/>
<dbReference type="PANTHER" id="PTHR11012">
    <property type="entry name" value="PROTEIN KINASE-LIKE DOMAIN-CONTAINING"/>
    <property type="match status" value="1"/>
</dbReference>
<dbReference type="PANTHER" id="PTHR11012:SF30">
    <property type="entry name" value="PROTEIN KINASE-LIKE DOMAIN-CONTAINING"/>
    <property type="match status" value="1"/>
</dbReference>
<comment type="caution">
    <text evidence="1">The sequence shown here is derived from an EMBL/GenBank/DDBJ whole genome shotgun (WGS) entry which is preliminary data.</text>
</comment>
<dbReference type="Pfam" id="PF02958">
    <property type="entry name" value="EcKL"/>
    <property type="match status" value="1"/>
</dbReference>
<evidence type="ECO:0000313" key="2">
    <source>
        <dbReference type="Proteomes" id="UP001367676"/>
    </source>
</evidence>
<dbReference type="AlphaFoldDB" id="A0AAN9Y652"/>
<gene>
    <name evidence="1" type="ORF">V9T40_007740</name>
</gene>
<evidence type="ECO:0008006" key="3">
    <source>
        <dbReference type="Google" id="ProtNLM"/>
    </source>
</evidence>
<accession>A0AAN9Y652</accession>
<organism evidence="1 2">
    <name type="scientific">Parthenolecanium corni</name>
    <dbReference type="NCBI Taxonomy" id="536013"/>
    <lineage>
        <taxon>Eukaryota</taxon>
        <taxon>Metazoa</taxon>
        <taxon>Ecdysozoa</taxon>
        <taxon>Arthropoda</taxon>
        <taxon>Hexapoda</taxon>
        <taxon>Insecta</taxon>
        <taxon>Pterygota</taxon>
        <taxon>Neoptera</taxon>
        <taxon>Paraneoptera</taxon>
        <taxon>Hemiptera</taxon>
        <taxon>Sternorrhyncha</taxon>
        <taxon>Coccoidea</taxon>
        <taxon>Coccidae</taxon>
        <taxon>Parthenolecanium</taxon>
    </lineage>
</organism>
<name>A0AAN9Y652_9HEMI</name>
<reference evidence="1 2" key="1">
    <citation type="submission" date="2024-03" db="EMBL/GenBank/DDBJ databases">
        <title>Adaptation during the transition from Ophiocordyceps entomopathogen to insect associate is accompanied by gene loss and intensified selection.</title>
        <authorList>
            <person name="Ward C.M."/>
            <person name="Onetto C.A."/>
            <person name="Borneman A.R."/>
        </authorList>
    </citation>
    <scope>NUCLEOTIDE SEQUENCE [LARGE SCALE GENOMIC DNA]</scope>
    <source>
        <strain evidence="1">AWRI1</strain>
        <tissue evidence="1">Single Adult Female</tissue>
    </source>
</reference>
<protein>
    <recommendedName>
        <fullName evidence="3">CHK kinase-like domain-containing protein</fullName>
    </recommendedName>
</protein>
<evidence type="ECO:0000313" key="1">
    <source>
        <dbReference type="EMBL" id="KAK7592988.1"/>
    </source>
</evidence>
<dbReference type="InterPro" id="IPR004119">
    <property type="entry name" value="EcKL"/>
</dbReference>
<dbReference type="EMBL" id="JBBCAQ010000020">
    <property type="protein sequence ID" value="KAK7592988.1"/>
    <property type="molecule type" value="Genomic_DNA"/>
</dbReference>
<keyword evidence="2" id="KW-1185">Reference proteome</keyword>
<dbReference type="Proteomes" id="UP001367676">
    <property type="component" value="Unassembled WGS sequence"/>
</dbReference>
<sequence>MKTFVKNLAQSYFNENRETFGEEAIFVTLILGEKFRKVTVAELSYTITAGTIIYRESTRASGHLSTNLLIKYFDATGSPPGLVPGFASFSQELHFLRSTLPTFDAAKPIRHLFPSFCASAVIATRSTNRNVVFFEWPLKADLGKAFPLGFSRGLLMVKRIAELHASSLLLQRNDAQLFENLNCAYLERTLFHAPSVLHVLLNCLQPLYADHRYETGSSEHFREGVTRLQRLLDDFDDRLNVPFARARAGDLCWVWCHRDYSQESVVFELASNKSPADVKIFNCQSMGLASLGVDLVVPLFVEIQRGVRSRYVKKLLRQYHVELHASCEGPTYESILSEVHKCVPVALYVLARRIIRVQSQTASSTQSLFERKVWKESLITDLYRYLIEFKYV</sequence>